<name>A0A1T4WBK2_9GAMM</name>
<proteinExistence type="predicted"/>
<dbReference type="Proteomes" id="UP000190162">
    <property type="component" value="Unassembled WGS sequence"/>
</dbReference>
<dbReference type="AlphaFoldDB" id="A0A1T4WBK2"/>
<feature type="non-terminal residue" evidence="1">
    <location>
        <position position="1"/>
    </location>
</feature>
<reference evidence="2" key="1">
    <citation type="submission" date="2017-02" db="EMBL/GenBank/DDBJ databases">
        <authorList>
            <person name="Varghese N."/>
            <person name="Submissions S."/>
        </authorList>
    </citation>
    <scope>NUCLEOTIDE SEQUENCE [LARGE SCALE GENOMIC DNA]</scope>
    <source>
        <strain evidence="2">DSM 22720</strain>
    </source>
</reference>
<evidence type="ECO:0000313" key="2">
    <source>
        <dbReference type="Proteomes" id="UP000190162"/>
    </source>
</evidence>
<keyword evidence="2" id="KW-1185">Reference proteome</keyword>
<sequence>DNLGSQRPSTNFATEPAEGLREPAYCAQAEWLTPDLGRVRR</sequence>
<gene>
    <name evidence="1" type="ORF">SAMN02745132_04855</name>
</gene>
<dbReference type="EMBL" id="FUXU01000192">
    <property type="protein sequence ID" value="SKA74428.1"/>
    <property type="molecule type" value="Genomic_DNA"/>
</dbReference>
<protein>
    <submittedName>
        <fullName evidence="1">Uncharacterized protein</fullName>
    </submittedName>
</protein>
<organism evidence="1 2">
    <name type="scientific">Enterovibrio nigricans DSM 22720</name>
    <dbReference type="NCBI Taxonomy" id="1121868"/>
    <lineage>
        <taxon>Bacteria</taxon>
        <taxon>Pseudomonadati</taxon>
        <taxon>Pseudomonadota</taxon>
        <taxon>Gammaproteobacteria</taxon>
        <taxon>Vibrionales</taxon>
        <taxon>Vibrionaceae</taxon>
        <taxon>Enterovibrio</taxon>
    </lineage>
</organism>
<accession>A0A1T4WBK2</accession>
<evidence type="ECO:0000313" key="1">
    <source>
        <dbReference type="EMBL" id="SKA74428.1"/>
    </source>
</evidence>